<dbReference type="Proteomes" id="UP000029227">
    <property type="component" value="Unassembled WGS sequence"/>
</dbReference>
<dbReference type="PANTHER" id="PTHR30231:SF37">
    <property type="entry name" value="EXODEOXYRIBONUCLEASE 10"/>
    <property type="match status" value="1"/>
</dbReference>
<proteinExistence type="predicted"/>
<dbReference type="EC" id="2.7.7.7" evidence="4"/>
<evidence type="ECO:0000259" key="3">
    <source>
        <dbReference type="Pfam" id="PF00929"/>
    </source>
</evidence>
<dbReference type="GO" id="GO:0003887">
    <property type="term" value="F:DNA-directed DNA polymerase activity"/>
    <property type="evidence" value="ECO:0007669"/>
    <property type="project" value="UniProtKB-EC"/>
</dbReference>
<gene>
    <name evidence="4" type="ORF">JCM19237_5960</name>
</gene>
<dbReference type="Gene3D" id="3.30.420.10">
    <property type="entry name" value="Ribonuclease H-like superfamily/Ribonuclease H"/>
    <property type="match status" value="1"/>
</dbReference>
<dbReference type="CDD" id="cd06127">
    <property type="entry name" value="DEDDh"/>
    <property type="match status" value="1"/>
</dbReference>
<dbReference type="GO" id="GO:0005829">
    <property type="term" value="C:cytosol"/>
    <property type="evidence" value="ECO:0007669"/>
    <property type="project" value="TreeGrafter"/>
</dbReference>
<evidence type="ECO:0000313" key="4">
    <source>
        <dbReference type="EMBL" id="GAL03067.1"/>
    </source>
</evidence>
<comment type="caution">
    <text evidence="4">The sequence shown here is derived from an EMBL/GenBank/DDBJ whole genome shotgun (WGS) entry which is preliminary data.</text>
</comment>
<protein>
    <submittedName>
        <fullName evidence="4">DNA polymerase III alpha subunit</fullName>
        <ecNumber evidence="4">2.7.7.7</ecNumber>
    </submittedName>
</protein>
<keyword evidence="4" id="KW-0548">Nucleotidyltransferase</keyword>
<dbReference type="InterPro" id="IPR036397">
    <property type="entry name" value="RNaseH_sf"/>
</dbReference>
<keyword evidence="1" id="KW-0540">Nuclease</keyword>
<dbReference type="InterPro" id="IPR013520">
    <property type="entry name" value="Ribonucl_H"/>
</dbReference>
<evidence type="ECO:0000313" key="5">
    <source>
        <dbReference type="Proteomes" id="UP000029227"/>
    </source>
</evidence>
<accession>A0A090R606</accession>
<dbReference type="AlphaFoldDB" id="A0A090R606"/>
<evidence type="ECO:0000256" key="1">
    <source>
        <dbReference type="ARBA" id="ARBA00022722"/>
    </source>
</evidence>
<dbReference type="PANTHER" id="PTHR30231">
    <property type="entry name" value="DNA POLYMERASE III SUBUNIT EPSILON"/>
    <property type="match status" value="1"/>
</dbReference>
<name>A0A090R606_9GAMM</name>
<dbReference type="STRING" id="754436.JCM19237_5960"/>
<dbReference type="eggNOG" id="COG2176">
    <property type="taxonomic scope" value="Bacteria"/>
</dbReference>
<dbReference type="SUPFAM" id="SSF53098">
    <property type="entry name" value="Ribonuclease H-like"/>
    <property type="match status" value="1"/>
</dbReference>
<feature type="domain" description="Exonuclease" evidence="3">
    <location>
        <begin position="10"/>
        <end position="87"/>
    </location>
</feature>
<dbReference type="Pfam" id="PF00929">
    <property type="entry name" value="RNase_T"/>
    <property type="match status" value="1"/>
</dbReference>
<evidence type="ECO:0000256" key="2">
    <source>
        <dbReference type="ARBA" id="ARBA00022839"/>
    </source>
</evidence>
<dbReference type="GO" id="GO:0008408">
    <property type="term" value="F:3'-5' exonuclease activity"/>
    <property type="evidence" value="ECO:0007669"/>
    <property type="project" value="TreeGrafter"/>
</dbReference>
<keyword evidence="2" id="KW-0378">Hydrolase</keyword>
<keyword evidence="4" id="KW-0808">Transferase</keyword>
<dbReference type="GO" id="GO:0045004">
    <property type="term" value="P:DNA replication proofreading"/>
    <property type="evidence" value="ECO:0007669"/>
    <property type="project" value="TreeGrafter"/>
</dbReference>
<sequence length="90" mass="9855">MKKQSANTVIVLDFETTGLSPNMGDRAIEIGAVKIENGQVVDQFQQLMNPGFRVSSFIEGYTGISNYMLADAQPCDVVMNDFADFIQATT</sequence>
<dbReference type="InterPro" id="IPR012337">
    <property type="entry name" value="RNaseH-like_sf"/>
</dbReference>
<keyword evidence="2" id="KW-0269">Exonuclease</keyword>
<organism evidence="4 5">
    <name type="scientific">Photobacterium aphoticum</name>
    <dbReference type="NCBI Taxonomy" id="754436"/>
    <lineage>
        <taxon>Bacteria</taxon>
        <taxon>Pseudomonadati</taxon>
        <taxon>Pseudomonadota</taxon>
        <taxon>Gammaproteobacteria</taxon>
        <taxon>Vibrionales</taxon>
        <taxon>Vibrionaceae</taxon>
        <taxon>Photobacterium</taxon>
    </lineage>
</organism>
<reference evidence="4 5" key="1">
    <citation type="journal article" date="2014" name="Genome Announc.">
        <title>Draft Genome Sequences of Two Vibrionaceae Species, Vibrio ponticus C121 and Photobacterium aphoticum C119, Isolated as Coral Reef Microbiota.</title>
        <authorList>
            <person name="Al-saari N."/>
            <person name="Meirelles P.M."/>
            <person name="Mino S."/>
            <person name="Suda W."/>
            <person name="Oshima K."/>
            <person name="Hattori M."/>
            <person name="Ohkuma M."/>
            <person name="Thompson F.L."/>
            <person name="Gomez-Gil B."/>
            <person name="Sawabe T."/>
            <person name="Sawabe T."/>
        </authorList>
    </citation>
    <scope>NUCLEOTIDE SEQUENCE [LARGE SCALE GENOMIC DNA]</scope>
    <source>
        <strain evidence="4 5">JCM 19237</strain>
    </source>
</reference>
<dbReference type="EMBL" id="BBMN01000001">
    <property type="protein sequence ID" value="GAL03067.1"/>
    <property type="molecule type" value="Genomic_DNA"/>
</dbReference>
<dbReference type="GO" id="GO:0003676">
    <property type="term" value="F:nucleic acid binding"/>
    <property type="evidence" value="ECO:0007669"/>
    <property type="project" value="InterPro"/>
</dbReference>